<gene>
    <name evidence="1" type="ordered locus">Nhal_2300</name>
</gene>
<dbReference type="InterPro" id="IPR041492">
    <property type="entry name" value="HAD_2"/>
</dbReference>
<keyword evidence="2" id="KW-1185">Reference proteome</keyword>
<organism evidence="1 2">
    <name type="scientific">Nitrosococcus halophilus (strain Nc4)</name>
    <dbReference type="NCBI Taxonomy" id="472759"/>
    <lineage>
        <taxon>Bacteria</taxon>
        <taxon>Pseudomonadati</taxon>
        <taxon>Pseudomonadota</taxon>
        <taxon>Gammaproteobacteria</taxon>
        <taxon>Chromatiales</taxon>
        <taxon>Chromatiaceae</taxon>
        <taxon>Nitrosococcus</taxon>
    </lineage>
</organism>
<sequence length="205" mass="23182">MNRELTFGNHDTISIPPGATIFCDLDGTLVDTDYANYLAYRLAVFEVTQGQIELSFDEKRANRESLTKRLPTLTDTQLKEIVSLKTGYFTQFLSVTQLNTMLARLVSEHSLENTIVLLTCCREKRATEILKYYGLLEHFKRLICWEVLSSNDSPNKYETAIRIMAVHQESIVVFDNDPFGVEAAINAGIPGPNIYKIISEQANPL</sequence>
<dbReference type="InterPro" id="IPR023214">
    <property type="entry name" value="HAD_sf"/>
</dbReference>
<accession>D5BV38</accession>
<evidence type="ECO:0008006" key="3">
    <source>
        <dbReference type="Google" id="ProtNLM"/>
    </source>
</evidence>
<name>D5BV38_NITHN</name>
<dbReference type="InterPro" id="IPR023198">
    <property type="entry name" value="PGP-like_dom2"/>
</dbReference>
<evidence type="ECO:0000313" key="1">
    <source>
        <dbReference type="EMBL" id="ADE15388.1"/>
    </source>
</evidence>
<dbReference type="Pfam" id="PF13419">
    <property type="entry name" value="HAD_2"/>
    <property type="match status" value="1"/>
</dbReference>
<dbReference type="KEGG" id="nhl:Nhal_2300"/>
<dbReference type="Gene3D" id="3.40.50.1000">
    <property type="entry name" value="HAD superfamily/HAD-like"/>
    <property type="match status" value="1"/>
</dbReference>
<dbReference type="HOGENOM" id="CLU_1453709_0_0_6"/>
<proteinExistence type="predicted"/>
<dbReference type="STRING" id="472759.Nhal_2300"/>
<dbReference type="OrthoDB" id="9800058at2"/>
<dbReference type="InterPro" id="IPR036412">
    <property type="entry name" value="HAD-like_sf"/>
</dbReference>
<dbReference type="AlphaFoldDB" id="D5BV38"/>
<dbReference type="Proteomes" id="UP000001844">
    <property type="component" value="Chromosome"/>
</dbReference>
<dbReference type="SUPFAM" id="SSF56784">
    <property type="entry name" value="HAD-like"/>
    <property type="match status" value="1"/>
</dbReference>
<evidence type="ECO:0000313" key="2">
    <source>
        <dbReference type="Proteomes" id="UP000001844"/>
    </source>
</evidence>
<protein>
    <recommendedName>
        <fullName evidence="3">Haloacid dehalogenase domain protein hydrolase</fullName>
    </recommendedName>
</protein>
<dbReference type="EMBL" id="CP001798">
    <property type="protein sequence ID" value="ADE15388.1"/>
    <property type="molecule type" value="Genomic_DNA"/>
</dbReference>
<dbReference type="Gene3D" id="1.10.150.240">
    <property type="entry name" value="Putative phosphatase, domain 2"/>
    <property type="match status" value="1"/>
</dbReference>
<dbReference type="eggNOG" id="COG0637">
    <property type="taxonomic scope" value="Bacteria"/>
</dbReference>
<reference evidence="2" key="1">
    <citation type="submission" date="2010-04" db="EMBL/GenBank/DDBJ databases">
        <title>Complete genome sequence of Nitrosococcus halophilus Nc4, a salt-adapted, aerobic obligate ammonia-oxidizing sulfur purple bacterium.</title>
        <authorList>
            <consortium name="US DOE Joint Genome Institute"/>
            <person name="Campbell M.A."/>
            <person name="Malfatti S.A."/>
            <person name="Chain P.S.G."/>
            <person name="Heidelberg J.F."/>
            <person name="Ward B.B."/>
            <person name="Klotz M.G."/>
        </authorList>
    </citation>
    <scope>NUCLEOTIDE SEQUENCE [LARGE SCALE GENOMIC DNA]</scope>
    <source>
        <strain evidence="2">Nc4</strain>
    </source>
</reference>
<dbReference type="RefSeq" id="WP_013033250.1">
    <property type="nucleotide sequence ID" value="NC_013960.1"/>
</dbReference>